<keyword evidence="2" id="KW-1185">Reference proteome</keyword>
<reference evidence="1 2" key="1">
    <citation type="journal article" date="2011" name="Proc. Natl. Acad. Sci. U.S.A.">
        <title>Evolutionary erosion of yeast sex chromosomes by mating-type switching accidents.</title>
        <authorList>
            <person name="Gordon J.L."/>
            <person name="Armisen D."/>
            <person name="Proux-Wera E."/>
            <person name="Oheigeartaigh S.S."/>
            <person name="Byrne K.P."/>
            <person name="Wolfe K.H."/>
        </authorList>
    </citation>
    <scope>NUCLEOTIDE SEQUENCE [LARGE SCALE GENOMIC DNA]</scope>
    <source>
        <strain evidence="2">ATCC 10662 / CBS 1146 / NBRC 0425 / NCYC 2629 / NRRL Y-866</strain>
    </source>
</reference>
<dbReference type="Proteomes" id="UP000005627">
    <property type="component" value="Chromosome 4"/>
</dbReference>
<dbReference type="KEGG" id="tdl:TDEL_0D02540"/>
<dbReference type="OrthoDB" id="4057705at2759"/>
<accession>G8ZT94</accession>
<evidence type="ECO:0000313" key="2">
    <source>
        <dbReference type="Proteomes" id="UP000005627"/>
    </source>
</evidence>
<dbReference type="RefSeq" id="XP_003681049.1">
    <property type="nucleotide sequence ID" value="XM_003681001.1"/>
</dbReference>
<dbReference type="GeneID" id="11502273"/>
<evidence type="ECO:0000313" key="1">
    <source>
        <dbReference type="EMBL" id="CCE91838.1"/>
    </source>
</evidence>
<dbReference type="HOGENOM" id="CLU_189349_0_0_1"/>
<dbReference type="InParanoid" id="G8ZT94"/>
<dbReference type="FunCoup" id="G8ZT94">
    <property type="interactions" value="19"/>
</dbReference>
<dbReference type="EMBL" id="HE616745">
    <property type="protein sequence ID" value="CCE91838.1"/>
    <property type="molecule type" value="Genomic_DNA"/>
</dbReference>
<protein>
    <submittedName>
        <fullName evidence="1">Uncharacterized protein</fullName>
    </submittedName>
</protein>
<name>G8ZT94_TORDE</name>
<organism evidence="1 2">
    <name type="scientific">Torulaspora delbrueckii</name>
    <name type="common">Yeast</name>
    <name type="synonym">Candida colliculosa</name>
    <dbReference type="NCBI Taxonomy" id="4950"/>
    <lineage>
        <taxon>Eukaryota</taxon>
        <taxon>Fungi</taxon>
        <taxon>Dikarya</taxon>
        <taxon>Ascomycota</taxon>
        <taxon>Saccharomycotina</taxon>
        <taxon>Saccharomycetes</taxon>
        <taxon>Saccharomycetales</taxon>
        <taxon>Saccharomycetaceae</taxon>
        <taxon>Torulaspora</taxon>
    </lineage>
</organism>
<proteinExistence type="predicted"/>
<dbReference type="AlphaFoldDB" id="G8ZT94"/>
<sequence>MGRHYVEEHVVNELRKCCAKEEEPNKAEGLLLSCLYQELLRKVLKVAQLQAQLEGSREIQPYNVESAVETVMEG</sequence>
<gene>
    <name evidence="1" type="primary">TDEL0D02540</name>
    <name evidence="1" type="ORF">TDEL_0D02540</name>
</gene>